<evidence type="ECO:0000313" key="3">
    <source>
        <dbReference type="Proteomes" id="UP001215280"/>
    </source>
</evidence>
<reference evidence="2" key="1">
    <citation type="submission" date="2023-03" db="EMBL/GenBank/DDBJ databases">
        <title>Massive genome expansion in bonnet fungi (Mycena s.s.) driven by repeated elements and novel gene families across ecological guilds.</title>
        <authorList>
            <consortium name="Lawrence Berkeley National Laboratory"/>
            <person name="Harder C.B."/>
            <person name="Miyauchi S."/>
            <person name="Viragh M."/>
            <person name="Kuo A."/>
            <person name="Thoen E."/>
            <person name="Andreopoulos B."/>
            <person name="Lu D."/>
            <person name="Skrede I."/>
            <person name="Drula E."/>
            <person name="Henrissat B."/>
            <person name="Morin E."/>
            <person name="Kohler A."/>
            <person name="Barry K."/>
            <person name="LaButti K."/>
            <person name="Morin E."/>
            <person name="Salamov A."/>
            <person name="Lipzen A."/>
            <person name="Mereny Z."/>
            <person name="Hegedus B."/>
            <person name="Baldrian P."/>
            <person name="Stursova M."/>
            <person name="Weitz H."/>
            <person name="Taylor A."/>
            <person name="Grigoriev I.V."/>
            <person name="Nagy L.G."/>
            <person name="Martin F."/>
            <person name="Kauserud H."/>
        </authorList>
    </citation>
    <scope>NUCLEOTIDE SEQUENCE</scope>
    <source>
        <strain evidence="2">CBHHK188m</strain>
    </source>
</reference>
<dbReference type="Proteomes" id="UP001215280">
    <property type="component" value="Unassembled WGS sequence"/>
</dbReference>
<dbReference type="AlphaFoldDB" id="A0AAD7NG45"/>
<dbReference type="InterPro" id="IPR027417">
    <property type="entry name" value="P-loop_NTPase"/>
</dbReference>
<comment type="caution">
    <text evidence="2">The sequence shown here is derived from an EMBL/GenBank/DDBJ whole genome shotgun (WGS) entry which is preliminary data.</text>
</comment>
<evidence type="ECO:0000313" key="2">
    <source>
        <dbReference type="EMBL" id="KAJ7758820.1"/>
    </source>
</evidence>
<accession>A0AAD7NG45</accession>
<evidence type="ECO:0008006" key="4">
    <source>
        <dbReference type="Google" id="ProtNLM"/>
    </source>
</evidence>
<dbReference type="SUPFAM" id="SSF52540">
    <property type="entry name" value="P-loop containing nucleoside triphosphate hydrolases"/>
    <property type="match status" value="1"/>
</dbReference>
<keyword evidence="3" id="KW-1185">Reference proteome</keyword>
<organism evidence="2 3">
    <name type="scientific">Mycena maculata</name>
    <dbReference type="NCBI Taxonomy" id="230809"/>
    <lineage>
        <taxon>Eukaryota</taxon>
        <taxon>Fungi</taxon>
        <taxon>Dikarya</taxon>
        <taxon>Basidiomycota</taxon>
        <taxon>Agaricomycotina</taxon>
        <taxon>Agaricomycetes</taxon>
        <taxon>Agaricomycetidae</taxon>
        <taxon>Agaricales</taxon>
        <taxon>Marasmiineae</taxon>
        <taxon>Mycenaceae</taxon>
        <taxon>Mycena</taxon>
    </lineage>
</organism>
<dbReference type="EMBL" id="JARJLG010000054">
    <property type="protein sequence ID" value="KAJ7758820.1"/>
    <property type="molecule type" value="Genomic_DNA"/>
</dbReference>
<protein>
    <recommendedName>
        <fullName evidence="4">G domain-containing protein</fullName>
    </recommendedName>
</protein>
<proteinExistence type="predicted"/>
<dbReference type="CDD" id="cd00882">
    <property type="entry name" value="Ras_like_GTPase"/>
    <property type="match status" value="1"/>
</dbReference>
<dbReference type="Gene3D" id="3.40.50.300">
    <property type="entry name" value="P-loop containing nucleotide triphosphate hydrolases"/>
    <property type="match status" value="1"/>
</dbReference>
<name>A0AAD7NG45_9AGAR</name>
<feature type="region of interest" description="Disordered" evidence="1">
    <location>
        <begin position="1"/>
        <end position="48"/>
    </location>
</feature>
<sequence length="387" mass="42776">MGQNSSHLKRTSKYSPTTPRTAPSPPLSVVASKSPKKTASPDAKISAPTPFDVRATCPRFRILVIGKANAGKTTLLKKVCDSIDDPEIFSPSGEKIDPKVVEASHRRGEHEITNQLVFKSNPGYIFHDSRGFEAGSVDQIKRVKTFIAERAETTELSEQLHAIWYCLPTDTNRPVTRAEQDFFNTGVRGQVPLIAIFTKVDGLQDSAFAQLQNAGYNVDQAIEKLAQATREMLTADFRQPLEQTDYPPSEYVQLDDMREAGTSCNELIERTAATISDDALRTLFVSVQRNNIGLSVGFAVRSSIDEKRILGITEWTLGWFGHVWEVDSMYVFNGVITNRPIGYLTSARTAVFCTGCRPVLSRTWVPRPPSSSLPADCNTRCLVLSSS</sequence>
<evidence type="ECO:0000256" key="1">
    <source>
        <dbReference type="SAM" id="MobiDB-lite"/>
    </source>
</evidence>
<gene>
    <name evidence="2" type="ORF">DFH07DRAFT_448527</name>
</gene>